<keyword evidence="3" id="KW-1185">Reference proteome</keyword>
<dbReference type="Proteomes" id="UP000886998">
    <property type="component" value="Unassembled WGS sequence"/>
</dbReference>
<reference evidence="2" key="1">
    <citation type="submission" date="2020-08" db="EMBL/GenBank/DDBJ databases">
        <title>Multicomponent nature underlies the extraordinary mechanical properties of spider dragline silk.</title>
        <authorList>
            <person name="Kono N."/>
            <person name="Nakamura H."/>
            <person name="Mori M."/>
            <person name="Yoshida Y."/>
            <person name="Ohtoshi R."/>
            <person name="Malay A.D."/>
            <person name="Moran D.A.P."/>
            <person name="Tomita M."/>
            <person name="Numata K."/>
            <person name="Arakawa K."/>
        </authorList>
    </citation>
    <scope>NUCLEOTIDE SEQUENCE</scope>
</reference>
<proteinExistence type="predicted"/>
<dbReference type="EMBL" id="BMAV01007100">
    <property type="protein sequence ID" value="GFY49576.1"/>
    <property type="molecule type" value="Genomic_DNA"/>
</dbReference>
<sequence>MGLSQFHTKSPGGEENVHQGVYAGVHSRTPRKVAMETRERKRKKQKKIRGVERTTRDRRVGEGPSLRPDPWLGPSCFLLGCGDEPKSMSGGLRRKTRYRIRRHPSGRQDEQQLPDEYFGKKTQNRQFTCITFMTAEWNIFRENRLHNGSTIKRTL</sequence>
<gene>
    <name evidence="2" type="ORF">TNIN_235641</name>
</gene>
<feature type="region of interest" description="Disordered" evidence="1">
    <location>
        <begin position="1"/>
        <end position="67"/>
    </location>
</feature>
<dbReference type="AlphaFoldDB" id="A0A8X7BY86"/>
<protein>
    <submittedName>
        <fullName evidence="2">Uncharacterized protein</fullName>
    </submittedName>
</protein>
<organism evidence="2 3">
    <name type="scientific">Trichonephila inaurata madagascariensis</name>
    <dbReference type="NCBI Taxonomy" id="2747483"/>
    <lineage>
        <taxon>Eukaryota</taxon>
        <taxon>Metazoa</taxon>
        <taxon>Ecdysozoa</taxon>
        <taxon>Arthropoda</taxon>
        <taxon>Chelicerata</taxon>
        <taxon>Arachnida</taxon>
        <taxon>Araneae</taxon>
        <taxon>Araneomorphae</taxon>
        <taxon>Entelegynae</taxon>
        <taxon>Araneoidea</taxon>
        <taxon>Nephilidae</taxon>
        <taxon>Trichonephila</taxon>
        <taxon>Trichonephila inaurata</taxon>
    </lineage>
</organism>
<name>A0A8X7BY86_9ARAC</name>
<evidence type="ECO:0000256" key="1">
    <source>
        <dbReference type="SAM" id="MobiDB-lite"/>
    </source>
</evidence>
<accession>A0A8X7BY86</accession>
<comment type="caution">
    <text evidence="2">The sequence shown here is derived from an EMBL/GenBank/DDBJ whole genome shotgun (WGS) entry which is preliminary data.</text>
</comment>
<evidence type="ECO:0000313" key="3">
    <source>
        <dbReference type="Proteomes" id="UP000886998"/>
    </source>
</evidence>
<feature type="compositionally biased region" description="Basic and acidic residues" evidence="1">
    <location>
        <begin position="49"/>
        <end position="61"/>
    </location>
</feature>
<evidence type="ECO:0000313" key="2">
    <source>
        <dbReference type="EMBL" id="GFY49576.1"/>
    </source>
</evidence>